<dbReference type="PANTHER" id="PTHR36194:SF1">
    <property type="entry name" value="S-LAYER-LIKE PROTEIN"/>
    <property type="match status" value="1"/>
</dbReference>
<feature type="domain" description="PEGA" evidence="1">
    <location>
        <begin position="122"/>
        <end position="189"/>
    </location>
</feature>
<feature type="domain" description="PEGA" evidence="1">
    <location>
        <begin position="35"/>
        <end position="95"/>
    </location>
</feature>
<protein>
    <submittedName>
        <fullName evidence="2">PEGA domain protein</fullName>
    </submittedName>
</protein>
<comment type="caution">
    <text evidence="2">The sequence shown here is derived from an EMBL/GenBank/DDBJ whole genome shotgun (WGS) entry which is preliminary data.</text>
</comment>
<dbReference type="Gene3D" id="2.30.30.40">
    <property type="entry name" value="SH3 Domains"/>
    <property type="match status" value="1"/>
</dbReference>
<reference evidence="2 3" key="1">
    <citation type="journal article" date="2015" name="Nature">
        <title>rRNA introns, odd ribosomes, and small enigmatic genomes across a large radiation of phyla.</title>
        <authorList>
            <person name="Brown C.T."/>
            <person name="Hug L.A."/>
            <person name="Thomas B.C."/>
            <person name="Sharon I."/>
            <person name="Castelle C.J."/>
            <person name="Singh A."/>
            <person name="Wilkins M.J."/>
            <person name="Williams K.H."/>
            <person name="Banfield J.F."/>
        </authorList>
    </citation>
    <scope>NUCLEOTIDE SEQUENCE [LARGE SCALE GENOMIC DNA]</scope>
</reference>
<organism evidence="2 3">
    <name type="scientific">Candidatus Woesebacteria bacterium GW2011_GWA2_40_7b</name>
    <dbReference type="NCBI Taxonomy" id="1618563"/>
    <lineage>
        <taxon>Bacteria</taxon>
        <taxon>Candidatus Woeseibacteriota</taxon>
    </lineage>
</organism>
<dbReference type="InterPro" id="IPR013229">
    <property type="entry name" value="PEGA"/>
</dbReference>
<dbReference type="STRING" id="1618563.UU12_C0012G0017"/>
<name>A0A0G0T826_9BACT</name>
<dbReference type="Pfam" id="PF08308">
    <property type="entry name" value="PEGA"/>
    <property type="match status" value="2"/>
</dbReference>
<evidence type="ECO:0000313" key="2">
    <source>
        <dbReference type="EMBL" id="KKR70961.1"/>
    </source>
</evidence>
<gene>
    <name evidence="2" type="ORF">UU12_C0012G0017</name>
</gene>
<proteinExistence type="predicted"/>
<dbReference type="Proteomes" id="UP000034562">
    <property type="component" value="Unassembled WGS sequence"/>
</dbReference>
<dbReference type="EMBL" id="LBZK01000012">
    <property type="protein sequence ID" value="KKR70961.1"/>
    <property type="molecule type" value="Genomic_DNA"/>
</dbReference>
<dbReference type="AlphaFoldDB" id="A0A0G0T826"/>
<sequence length="277" mass="29855">MKTLKVVVVIIVTLAILSGTGLFLADYFKPKPAGIRIDTTPTSSVYVDSQLLGRTPLRKTLKAGNINLRLIPDGSASGMLPYETKITLEGGIETVIRREFGDSEDFSSGDVISFRKNAEKTASLIVISMPDNAQVSLNGVARGFSPYKNSTISPAEHQVTVKAPGYQDRTMSVSTLNGYQLSVFTKLAKTGQESGSDSPLPIPTSTPAPQTYVVISKTPTGYLRIRTLPGTLGEEIAQAKPGEKYLYLETDSATNWYKIQYEVSQPGLPNGGSAHLH</sequence>
<dbReference type="PANTHER" id="PTHR36194">
    <property type="entry name" value="S-LAYER-LIKE PROTEIN"/>
    <property type="match status" value="1"/>
</dbReference>
<evidence type="ECO:0000313" key="3">
    <source>
        <dbReference type="Proteomes" id="UP000034562"/>
    </source>
</evidence>
<evidence type="ECO:0000259" key="1">
    <source>
        <dbReference type="Pfam" id="PF08308"/>
    </source>
</evidence>
<accession>A0A0G0T826</accession>